<reference evidence="2 3" key="1">
    <citation type="journal article" date="2021" name="Elife">
        <title>Chloroplast acquisition without the gene transfer in kleptoplastic sea slugs, Plakobranchus ocellatus.</title>
        <authorList>
            <person name="Maeda T."/>
            <person name="Takahashi S."/>
            <person name="Yoshida T."/>
            <person name="Shimamura S."/>
            <person name="Takaki Y."/>
            <person name="Nagai Y."/>
            <person name="Toyoda A."/>
            <person name="Suzuki Y."/>
            <person name="Arimoto A."/>
            <person name="Ishii H."/>
            <person name="Satoh N."/>
            <person name="Nishiyama T."/>
            <person name="Hasebe M."/>
            <person name="Maruyama T."/>
            <person name="Minagawa J."/>
            <person name="Obokata J."/>
            <person name="Shigenobu S."/>
        </authorList>
    </citation>
    <scope>NUCLEOTIDE SEQUENCE [LARGE SCALE GENOMIC DNA]</scope>
</reference>
<feature type="signal peptide" evidence="1">
    <location>
        <begin position="1"/>
        <end position="18"/>
    </location>
</feature>
<proteinExistence type="predicted"/>
<evidence type="ECO:0000256" key="1">
    <source>
        <dbReference type="SAM" id="SignalP"/>
    </source>
</evidence>
<evidence type="ECO:0000313" key="3">
    <source>
        <dbReference type="Proteomes" id="UP000762676"/>
    </source>
</evidence>
<name>A0AAV4J0R6_9GAST</name>
<organism evidence="2 3">
    <name type="scientific">Elysia marginata</name>
    <dbReference type="NCBI Taxonomy" id="1093978"/>
    <lineage>
        <taxon>Eukaryota</taxon>
        <taxon>Metazoa</taxon>
        <taxon>Spiralia</taxon>
        <taxon>Lophotrochozoa</taxon>
        <taxon>Mollusca</taxon>
        <taxon>Gastropoda</taxon>
        <taxon>Heterobranchia</taxon>
        <taxon>Euthyneura</taxon>
        <taxon>Panpulmonata</taxon>
        <taxon>Sacoglossa</taxon>
        <taxon>Placobranchoidea</taxon>
        <taxon>Plakobranchidae</taxon>
        <taxon>Elysia</taxon>
    </lineage>
</organism>
<accession>A0AAV4J0R6</accession>
<keyword evidence="3" id="KW-1185">Reference proteome</keyword>
<dbReference type="Proteomes" id="UP000762676">
    <property type="component" value="Unassembled WGS sequence"/>
</dbReference>
<dbReference type="EMBL" id="BMAT01013591">
    <property type="protein sequence ID" value="GFS15835.1"/>
    <property type="molecule type" value="Genomic_DNA"/>
</dbReference>
<comment type="caution">
    <text evidence="2">The sequence shown here is derived from an EMBL/GenBank/DDBJ whole genome shotgun (WGS) entry which is preliminary data.</text>
</comment>
<evidence type="ECO:0000313" key="2">
    <source>
        <dbReference type="EMBL" id="GFS15835.1"/>
    </source>
</evidence>
<sequence>MAGFLLIVLIVTLGASSCHETRGLSQERAIPPEFIHKLYDLIIKQQTKEDVPLKLPLQLYRKKGVFSSDVKLYFHGTPEFAEARRLMNLFDNNMFATAWVTSSLLEAYHFGDSPKPSEEDILLALSSFQVHQDKNKPYANSAMTFWPQSFDSSVNYWQSAPVNLVAAFDMVSKLPLNLTMEAMKLIGLGDMAKYVKEIVDSKDMYLQAFHIPPDFDDTFVNIGLGSLIFQMKDEFPNAWDMWSKLNANVTSVFDDLKKYAYRPFSKDSLANYIDPRSYYYMRHFLDDAALKGEDLALVTTWIQNREELQVESRKGVQMPFNVNNVDITVCANTVFGITSGVLSGLLPHSVLEDPKIAQIYLNTSSLIAYELNTNISSRPDLALLYYPSQIEFDWFVSRTVASMEEAMKTGPLPVKVMATVYEILKNATTKAMTTYILSQARPAEQDTFYFDDFLGDGDLTLEGKPLTLPTLYPANLFEMMNGTVLPSNMTHHMMYGNIIAAQGHIPPAEYNKMLQLKHYDRLAPRVFNGYNTVDGFFPLWSSVPYAYSTTMLALSRFNQIQA</sequence>
<dbReference type="AlphaFoldDB" id="A0AAV4J0R6"/>
<keyword evidence="1" id="KW-0732">Signal</keyword>
<feature type="chain" id="PRO_5043685780" evidence="1">
    <location>
        <begin position="19"/>
        <end position="562"/>
    </location>
</feature>
<gene>
    <name evidence="2" type="ORF">ElyMa_006780600</name>
</gene>
<protein>
    <submittedName>
        <fullName evidence="2">Uncharacterized protein</fullName>
    </submittedName>
</protein>